<dbReference type="InterPro" id="IPR011051">
    <property type="entry name" value="RmlC_Cupin_sf"/>
</dbReference>
<dbReference type="EMBL" id="JAVIZX010000001">
    <property type="protein sequence ID" value="MDR6213199.1"/>
    <property type="molecule type" value="Genomic_DNA"/>
</dbReference>
<dbReference type="Gene3D" id="1.10.10.1320">
    <property type="entry name" value="Anti-sigma factor, zinc-finger domain"/>
    <property type="match status" value="1"/>
</dbReference>
<dbReference type="Gene3D" id="2.60.120.10">
    <property type="entry name" value="Jelly Rolls"/>
    <property type="match status" value="1"/>
</dbReference>
<dbReference type="CDD" id="cd20301">
    <property type="entry name" value="cupin_ChrR"/>
    <property type="match status" value="1"/>
</dbReference>
<dbReference type="InterPro" id="IPR014710">
    <property type="entry name" value="RmlC-like_jellyroll"/>
</dbReference>
<dbReference type="InterPro" id="IPR012807">
    <property type="entry name" value="Anti-sigma_ChrR"/>
</dbReference>
<evidence type="ECO:0000313" key="2">
    <source>
        <dbReference type="EMBL" id="MDR6213199.1"/>
    </source>
</evidence>
<gene>
    <name evidence="2" type="ORF">QE399_000888</name>
</gene>
<organism evidence="2 3">
    <name type="scientific">Paracidovorax wautersii</name>
    <dbReference type="NCBI Taxonomy" id="1177982"/>
    <lineage>
        <taxon>Bacteria</taxon>
        <taxon>Pseudomonadati</taxon>
        <taxon>Pseudomonadota</taxon>
        <taxon>Betaproteobacteria</taxon>
        <taxon>Burkholderiales</taxon>
        <taxon>Comamonadaceae</taxon>
        <taxon>Paracidovorax</taxon>
    </lineage>
</organism>
<dbReference type="NCBIfam" id="TIGR02451">
    <property type="entry name" value="anti_sig_ChrR"/>
    <property type="match status" value="1"/>
</dbReference>
<dbReference type="RefSeq" id="WP_309826523.1">
    <property type="nucleotide sequence ID" value="NZ_JAVIZX010000001.1"/>
</dbReference>
<accession>A0ABU1I7J1</accession>
<dbReference type="Pfam" id="PF12973">
    <property type="entry name" value="Cupin_7"/>
    <property type="match status" value="1"/>
</dbReference>
<name>A0ABU1I7J1_9BURK</name>
<evidence type="ECO:0000259" key="1">
    <source>
        <dbReference type="Pfam" id="PF12973"/>
    </source>
</evidence>
<feature type="domain" description="ChrR-like cupin" evidence="1">
    <location>
        <begin position="116"/>
        <end position="206"/>
    </location>
</feature>
<dbReference type="SUPFAM" id="SSF51182">
    <property type="entry name" value="RmlC-like cupins"/>
    <property type="match status" value="1"/>
</dbReference>
<reference evidence="2 3" key="1">
    <citation type="submission" date="2023-08" db="EMBL/GenBank/DDBJ databases">
        <title>Functional and genomic diversity of the sorghum phyllosphere microbiome.</title>
        <authorList>
            <person name="Shade A."/>
        </authorList>
    </citation>
    <scope>NUCLEOTIDE SEQUENCE [LARGE SCALE GENOMIC DNA]</scope>
    <source>
        <strain evidence="2 3">SORGH_AS_0335</strain>
    </source>
</reference>
<comment type="caution">
    <text evidence="2">The sequence shown here is derived from an EMBL/GenBank/DDBJ whole genome shotgun (WGS) entry which is preliminary data.</text>
</comment>
<dbReference type="InterPro" id="IPR025979">
    <property type="entry name" value="ChrR-like_cupin_dom"/>
</dbReference>
<keyword evidence="3" id="KW-1185">Reference proteome</keyword>
<evidence type="ECO:0000313" key="3">
    <source>
        <dbReference type="Proteomes" id="UP001267710"/>
    </source>
</evidence>
<proteinExistence type="predicted"/>
<protein>
    <submittedName>
        <fullName evidence="2">Transcriptional regulator</fullName>
    </submittedName>
</protein>
<sequence>MIRHHPDDALLLAHAAGSLPAGAAIVVESHLEACPTCCDRLHVLQAVGGALLEDIEPVALQPDALTRALAAIDGTALVHVAAEPAAPLPAKTRAGSPRPELPAGTRWPRALEGCTVSPWRWLGPGMRWSRVTVPHDRSANVFLLRIGAGKRLPQHTHSDLELTQVLYGTFGDDRSRYGPGDFDGADGDVVHQPVVAAGEECICLTTVQGRVLFKGAIARTVGALVGM</sequence>
<dbReference type="InterPro" id="IPR041916">
    <property type="entry name" value="Anti_sigma_zinc_sf"/>
</dbReference>
<dbReference type="Proteomes" id="UP001267710">
    <property type="component" value="Unassembled WGS sequence"/>
</dbReference>